<dbReference type="EMBL" id="JAGTJS010000012">
    <property type="protein sequence ID" value="KAH7250422.1"/>
    <property type="molecule type" value="Genomic_DNA"/>
</dbReference>
<gene>
    <name evidence="2" type="ORF">B0J15DRAFT_41088</name>
</gene>
<proteinExistence type="predicted"/>
<feature type="region of interest" description="Disordered" evidence="1">
    <location>
        <begin position="147"/>
        <end position="170"/>
    </location>
</feature>
<organism evidence="2 3">
    <name type="scientific">Fusarium solani</name>
    <name type="common">Filamentous fungus</name>
    <dbReference type="NCBI Taxonomy" id="169388"/>
    <lineage>
        <taxon>Eukaryota</taxon>
        <taxon>Fungi</taxon>
        <taxon>Dikarya</taxon>
        <taxon>Ascomycota</taxon>
        <taxon>Pezizomycotina</taxon>
        <taxon>Sordariomycetes</taxon>
        <taxon>Hypocreomycetidae</taxon>
        <taxon>Hypocreales</taxon>
        <taxon>Nectriaceae</taxon>
        <taxon>Fusarium</taxon>
        <taxon>Fusarium solani species complex</taxon>
    </lineage>
</organism>
<reference evidence="2" key="1">
    <citation type="journal article" date="2021" name="Nat. Commun.">
        <title>Genetic determinants of endophytism in the Arabidopsis root mycobiome.</title>
        <authorList>
            <person name="Mesny F."/>
            <person name="Miyauchi S."/>
            <person name="Thiergart T."/>
            <person name="Pickel B."/>
            <person name="Atanasova L."/>
            <person name="Karlsson M."/>
            <person name="Huettel B."/>
            <person name="Barry K.W."/>
            <person name="Haridas S."/>
            <person name="Chen C."/>
            <person name="Bauer D."/>
            <person name="Andreopoulos W."/>
            <person name="Pangilinan J."/>
            <person name="LaButti K."/>
            <person name="Riley R."/>
            <person name="Lipzen A."/>
            <person name="Clum A."/>
            <person name="Drula E."/>
            <person name="Henrissat B."/>
            <person name="Kohler A."/>
            <person name="Grigoriev I.V."/>
            <person name="Martin F.M."/>
            <person name="Hacquard S."/>
        </authorList>
    </citation>
    <scope>NUCLEOTIDE SEQUENCE</scope>
    <source>
        <strain evidence="2">FSSC 5 MPI-SDFR-AT-0091</strain>
    </source>
</reference>
<dbReference type="AlphaFoldDB" id="A0A9P9K5S2"/>
<keyword evidence="3" id="KW-1185">Reference proteome</keyword>
<evidence type="ECO:0000256" key="1">
    <source>
        <dbReference type="SAM" id="MobiDB-lite"/>
    </source>
</evidence>
<accession>A0A9P9K5S2</accession>
<protein>
    <submittedName>
        <fullName evidence="2">Uncharacterized protein</fullName>
    </submittedName>
</protein>
<name>A0A9P9K5S2_FUSSL</name>
<evidence type="ECO:0000313" key="3">
    <source>
        <dbReference type="Proteomes" id="UP000736672"/>
    </source>
</evidence>
<sequence>MKGREPEATDGICVTAIGVVCYLTTQWQSYLVSITHGQRSQHGARSRMFACAHGRRAAGGLSPQWTTGLVNKRRWIGSPHPRICYQKASAARGAPPRSQELIMTRGSYRSRQGMNSPPPCPSSSPGPFQDRFTEVNTLGLGGHVLHTRHSHLSRPQNSETREDRTGQETPQTRYLGCAQSEHELLRRYPTATWSHTSSVAASHMAMMASSHAHGGICSNSKPMHDAIIYVLLFLGCLRSPGLTQKRRMSAHSPARTHAHGHTRTVRETRNLVGFSPPQSARSRVFTEIPSRDITRSDPTFLDLWLLVAQCSTA</sequence>
<comment type="caution">
    <text evidence="2">The sequence shown here is derived from an EMBL/GenBank/DDBJ whole genome shotgun (WGS) entry which is preliminary data.</text>
</comment>
<dbReference type="Proteomes" id="UP000736672">
    <property type="component" value="Unassembled WGS sequence"/>
</dbReference>
<evidence type="ECO:0000313" key="2">
    <source>
        <dbReference type="EMBL" id="KAH7250422.1"/>
    </source>
</evidence>